<dbReference type="AlphaFoldDB" id="X1FY58"/>
<sequence>MLLGGKITEIGLEGYIAYRVDKKQGEPDIEGNKQPPEFYYKLAERPGEIFEHLNQNLFQFLFFN</sequence>
<gene>
    <name evidence="1" type="ORF">S03H2_27525</name>
</gene>
<organism evidence="1">
    <name type="scientific">marine sediment metagenome</name>
    <dbReference type="NCBI Taxonomy" id="412755"/>
    <lineage>
        <taxon>unclassified sequences</taxon>
        <taxon>metagenomes</taxon>
        <taxon>ecological metagenomes</taxon>
    </lineage>
</organism>
<evidence type="ECO:0000313" key="1">
    <source>
        <dbReference type="EMBL" id="GAH49937.1"/>
    </source>
</evidence>
<comment type="caution">
    <text evidence="1">The sequence shown here is derived from an EMBL/GenBank/DDBJ whole genome shotgun (WGS) entry which is preliminary data.</text>
</comment>
<protein>
    <submittedName>
        <fullName evidence="1">Uncharacterized protein</fullName>
    </submittedName>
</protein>
<name>X1FY58_9ZZZZ</name>
<accession>X1FY58</accession>
<dbReference type="EMBL" id="BARU01016566">
    <property type="protein sequence ID" value="GAH49937.1"/>
    <property type="molecule type" value="Genomic_DNA"/>
</dbReference>
<reference evidence="1" key="1">
    <citation type="journal article" date="2014" name="Front. Microbiol.">
        <title>High frequency of phylogenetically diverse reductive dehalogenase-homologous genes in deep subseafloor sedimentary metagenomes.</title>
        <authorList>
            <person name="Kawai M."/>
            <person name="Futagami T."/>
            <person name="Toyoda A."/>
            <person name="Takaki Y."/>
            <person name="Nishi S."/>
            <person name="Hori S."/>
            <person name="Arai W."/>
            <person name="Tsubouchi T."/>
            <person name="Morono Y."/>
            <person name="Uchiyama I."/>
            <person name="Ito T."/>
            <person name="Fujiyama A."/>
            <person name="Inagaki F."/>
            <person name="Takami H."/>
        </authorList>
    </citation>
    <scope>NUCLEOTIDE SEQUENCE</scope>
    <source>
        <strain evidence="1">Expedition CK06-06</strain>
    </source>
</reference>
<feature type="non-terminal residue" evidence="1">
    <location>
        <position position="64"/>
    </location>
</feature>
<proteinExistence type="predicted"/>